<dbReference type="AlphaFoldDB" id="A0A5C5YPY1"/>
<gene>
    <name evidence="2" type="ORF">Pla123a_23130</name>
</gene>
<evidence type="ECO:0000313" key="3">
    <source>
        <dbReference type="Proteomes" id="UP000318478"/>
    </source>
</evidence>
<keyword evidence="1" id="KW-0812">Transmembrane</keyword>
<dbReference type="OrthoDB" id="964739at2"/>
<protein>
    <recommendedName>
        <fullName evidence="4">TM2 domain protein</fullName>
    </recommendedName>
</protein>
<comment type="caution">
    <text evidence="2">The sequence shown here is derived from an EMBL/GenBank/DDBJ whole genome shotgun (WGS) entry which is preliminary data.</text>
</comment>
<accession>A0A5C5YPY1</accession>
<evidence type="ECO:0008006" key="4">
    <source>
        <dbReference type="Google" id="ProtNLM"/>
    </source>
</evidence>
<organism evidence="2 3">
    <name type="scientific">Posidoniimonas polymericola</name>
    <dbReference type="NCBI Taxonomy" id="2528002"/>
    <lineage>
        <taxon>Bacteria</taxon>
        <taxon>Pseudomonadati</taxon>
        <taxon>Planctomycetota</taxon>
        <taxon>Planctomycetia</taxon>
        <taxon>Pirellulales</taxon>
        <taxon>Lacipirellulaceae</taxon>
        <taxon>Posidoniimonas</taxon>
    </lineage>
</organism>
<dbReference type="Proteomes" id="UP000318478">
    <property type="component" value="Unassembled WGS sequence"/>
</dbReference>
<dbReference type="EMBL" id="SJPO01000005">
    <property type="protein sequence ID" value="TWT76889.1"/>
    <property type="molecule type" value="Genomic_DNA"/>
</dbReference>
<sequence>MALSVLLPGLGQFYEGRRFAGGLWLLATLVGYVPFIFPGILLHLLAIGAAGFRATEPTG</sequence>
<reference evidence="2 3" key="1">
    <citation type="submission" date="2019-02" db="EMBL/GenBank/DDBJ databases">
        <title>Deep-cultivation of Planctomycetes and their phenomic and genomic characterization uncovers novel biology.</title>
        <authorList>
            <person name="Wiegand S."/>
            <person name="Jogler M."/>
            <person name="Boedeker C."/>
            <person name="Pinto D."/>
            <person name="Vollmers J."/>
            <person name="Rivas-Marin E."/>
            <person name="Kohn T."/>
            <person name="Peeters S.H."/>
            <person name="Heuer A."/>
            <person name="Rast P."/>
            <person name="Oberbeckmann S."/>
            <person name="Bunk B."/>
            <person name="Jeske O."/>
            <person name="Meyerdierks A."/>
            <person name="Storesund J.E."/>
            <person name="Kallscheuer N."/>
            <person name="Luecker S."/>
            <person name="Lage O.M."/>
            <person name="Pohl T."/>
            <person name="Merkel B.J."/>
            <person name="Hornburger P."/>
            <person name="Mueller R.-W."/>
            <person name="Bruemmer F."/>
            <person name="Labrenz M."/>
            <person name="Spormann A.M."/>
            <person name="Op Den Camp H."/>
            <person name="Overmann J."/>
            <person name="Amann R."/>
            <person name="Jetten M.S.M."/>
            <person name="Mascher T."/>
            <person name="Medema M.H."/>
            <person name="Devos D.P."/>
            <person name="Kaster A.-K."/>
            <person name="Ovreas L."/>
            <person name="Rohde M."/>
            <person name="Galperin M.Y."/>
            <person name="Jogler C."/>
        </authorList>
    </citation>
    <scope>NUCLEOTIDE SEQUENCE [LARGE SCALE GENOMIC DNA]</scope>
    <source>
        <strain evidence="2 3">Pla123a</strain>
    </source>
</reference>
<name>A0A5C5YPY1_9BACT</name>
<evidence type="ECO:0000256" key="1">
    <source>
        <dbReference type="SAM" id="Phobius"/>
    </source>
</evidence>
<keyword evidence="1" id="KW-1133">Transmembrane helix</keyword>
<feature type="transmembrane region" description="Helical" evidence="1">
    <location>
        <begin position="23"/>
        <end position="45"/>
    </location>
</feature>
<proteinExistence type="predicted"/>
<dbReference type="RefSeq" id="WP_146587016.1">
    <property type="nucleotide sequence ID" value="NZ_SJPO01000005.1"/>
</dbReference>
<keyword evidence="3" id="KW-1185">Reference proteome</keyword>
<evidence type="ECO:0000313" key="2">
    <source>
        <dbReference type="EMBL" id="TWT76889.1"/>
    </source>
</evidence>
<keyword evidence="1" id="KW-0472">Membrane</keyword>